<evidence type="ECO:0000256" key="7">
    <source>
        <dbReference type="ARBA" id="ARBA00023004"/>
    </source>
</evidence>
<dbReference type="GO" id="GO:0008876">
    <property type="term" value="F:quinoprotein glucose dehydrogenase activity"/>
    <property type="evidence" value="ECO:0007669"/>
    <property type="project" value="TreeGrafter"/>
</dbReference>
<dbReference type="InterPro" id="IPR011047">
    <property type="entry name" value="Quinoprotein_ADH-like_sf"/>
</dbReference>
<dbReference type="PANTHER" id="PTHR32303:SF4">
    <property type="entry name" value="QUINOPROTEIN GLUCOSE DEHYDROGENASE"/>
    <property type="match status" value="1"/>
</dbReference>
<gene>
    <name evidence="10" type="ORF">ESB00_08415</name>
</gene>
<organism evidence="10 11">
    <name type="scientific">Oleiharenicola lentus</name>
    <dbReference type="NCBI Taxonomy" id="2508720"/>
    <lineage>
        <taxon>Bacteria</taxon>
        <taxon>Pseudomonadati</taxon>
        <taxon>Verrucomicrobiota</taxon>
        <taxon>Opitutia</taxon>
        <taxon>Opitutales</taxon>
        <taxon>Opitutaceae</taxon>
        <taxon>Oleiharenicola</taxon>
    </lineage>
</organism>
<dbReference type="InterPro" id="IPR002372">
    <property type="entry name" value="PQQ_rpt_dom"/>
</dbReference>
<evidence type="ECO:0000313" key="10">
    <source>
        <dbReference type="EMBL" id="RXK55889.1"/>
    </source>
</evidence>
<keyword evidence="6" id="KW-0560">Oxidoreductase</keyword>
<dbReference type="OrthoDB" id="9794322at2"/>
<comment type="caution">
    <text evidence="10">The sequence shown here is derived from an EMBL/GenBank/DDBJ whole genome shotgun (WGS) entry which is preliminary data.</text>
</comment>
<dbReference type="SUPFAM" id="SSF46626">
    <property type="entry name" value="Cytochrome c"/>
    <property type="match status" value="1"/>
</dbReference>
<accession>A0A4V1M6M2</accession>
<comment type="similarity">
    <text evidence="2">Belongs to the bacterial PQQ dehydrogenase family.</text>
</comment>
<evidence type="ECO:0000313" key="11">
    <source>
        <dbReference type="Proteomes" id="UP000290218"/>
    </source>
</evidence>
<dbReference type="Pfam" id="PF13442">
    <property type="entry name" value="Cytochrome_CBB3"/>
    <property type="match status" value="1"/>
</dbReference>
<name>A0A4V1M6M2_9BACT</name>
<evidence type="ECO:0000256" key="5">
    <source>
        <dbReference type="ARBA" id="ARBA00022729"/>
    </source>
</evidence>
<dbReference type="PROSITE" id="PS51007">
    <property type="entry name" value="CYTC"/>
    <property type="match status" value="1"/>
</dbReference>
<dbReference type="RefSeq" id="WP_129047255.1">
    <property type="nucleotide sequence ID" value="NZ_SDHX01000001.1"/>
</dbReference>
<keyword evidence="4 8" id="KW-0479">Metal-binding</keyword>
<comment type="cofactor">
    <cofactor evidence="1">
        <name>pyrroloquinoline quinone</name>
        <dbReference type="ChEBI" id="CHEBI:58442"/>
    </cofactor>
</comment>
<keyword evidence="3 8" id="KW-0349">Heme</keyword>
<dbReference type="Gene3D" id="1.10.760.10">
    <property type="entry name" value="Cytochrome c-like domain"/>
    <property type="match status" value="1"/>
</dbReference>
<keyword evidence="11" id="KW-1185">Reference proteome</keyword>
<dbReference type="Gene3D" id="2.140.10.10">
    <property type="entry name" value="Quinoprotein alcohol dehydrogenase-like superfamily"/>
    <property type="match status" value="2"/>
</dbReference>
<evidence type="ECO:0000256" key="4">
    <source>
        <dbReference type="ARBA" id="ARBA00022723"/>
    </source>
</evidence>
<dbReference type="Pfam" id="PF01011">
    <property type="entry name" value="PQQ"/>
    <property type="match status" value="2"/>
</dbReference>
<dbReference type="InterPro" id="IPR018391">
    <property type="entry name" value="PQQ_b-propeller_rpt"/>
</dbReference>
<dbReference type="EMBL" id="SDHX01000001">
    <property type="protein sequence ID" value="RXK55889.1"/>
    <property type="molecule type" value="Genomic_DNA"/>
</dbReference>
<dbReference type="GO" id="GO:0020037">
    <property type="term" value="F:heme binding"/>
    <property type="evidence" value="ECO:0007669"/>
    <property type="project" value="InterPro"/>
</dbReference>
<feature type="domain" description="Cytochrome c" evidence="9">
    <location>
        <begin position="484"/>
        <end position="559"/>
    </location>
</feature>
<evidence type="ECO:0000256" key="1">
    <source>
        <dbReference type="ARBA" id="ARBA00001931"/>
    </source>
</evidence>
<dbReference type="InterPro" id="IPR009056">
    <property type="entry name" value="Cyt_c-like_dom"/>
</dbReference>
<dbReference type="AlphaFoldDB" id="A0A4V1M6M2"/>
<dbReference type="PANTHER" id="PTHR32303">
    <property type="entry name" value="QUINOPROTEIN ALCOHOL DEHYDROGENASE (CYTOCHROME C)"/>
    <property type="match status" value="1"/>
</dbReference>
<dbReference type="SUPFAM" id="SSF50998">
    <property type="entry name" value="Quinoprotein alcohol dehydrogenase-like"/>
    <property type="match status" value="1"/>
</dbReference>
<evidence type="ECO:0000259" key="9">
    <source>
        <dbReference type="PROSITE" id="PS51007"/>
    </source>
</evidence>
<reference evidence="10 11" key="1">
    <citation type="submission" date="2019-01" db="EMBL/GenBank/DDBJ databases">
        <title>Lacunisphaera sp. strain TWA-58.</title>
        <authorList>
            <person name="Chen W.-M."/>
        </authorList>
    </citation>
    <scope>NUCLEOTIDE SEQUENCE [LARGE SCALE GENOMIC DNA]</scope>
    <source>
        <strain evidence="10 11">TWA-58</strain>
    </source>
</reference>
<keyword evidence="7 8" id="KW-0408">Iron</keyword>
<dbReference type="GO" id="GO:0009055">
    <property type="term" value="F:electron transfer activity"/>
    <property type="evidence" value="ECO:0007669"/>
    <property type="project" value="InterPro"/>
</dbReference>
<evidence type="ECO:0000256" key="6">
    <source>
        <dbReference type="ARBA" id="ARBA00023002"/>
    </source>
</evidence>
<dbReference type="GO" id="GO:0046872">
    <property type="term" value="F:metal ion binding"/>
    <property type="evidence" value="ECO:0007669"/>
    <property type="project" value="UniProtKB-KW"/>
</dbReference>
<proteinExistence type="inferred from homology"/>
<sequence>MARRNPLIPSLLLASVAVLQGADDPTARAALPLYQVIPAAPASALTPTDGGPDPAKFRTWTASHGDPGARRYSALRQINRENVHRLQPAWIYRSGDGARNVQANPIVVDGVLYGPTAGRAIVALDAATGSERWRYQVEAPAQLGLEDAPARRGLVYWPGRDGIPPRLVFASGRWLYALDPATGEPLASFGEGGRVPLPTGGTAVGTIFADTYIVPGLWGDVFSFDLVTGRQLWRFHTIPRDGEFGADTWRGPVRDGAHPWGGMALDEHRGIAYIAVGAARPDFIGVDRLGDNLFSNCLVALDARTGSRLWHFQHVRHDIWDLDNPAPPNLVTVEREGRRVDAVACLTKEGGTLLLDRVTGEPLFPFRLRRAPASTLPGEQTAPYQPFPELPEPLSSPEVRLEDITDRSPEAHAFVLRQVERSTYGWFEPPRLGVPMLYRSSRGGPEWTGAAVDVPTGRLYVSTNHLLGQATVHLSDEQDRDPALPPSSGETVFQQLCAACHGDKRQGLGMVPSLVGLRHRRNDASVTELLRLGGNGMPAFPLLEPAERAALLDFLMRRNQPPPAPTARRTTRYFAVGYKFVTDHEGYPGSKPPWGQLQCLDLNTGRILWRKPLGVYPELLAQGLPPTGTQNFGGPTVTAGGLVFVAGTRDEMIRAFDADTGEELWSAQLPFGGYAPPTVYEAGGRQFVVIAATGGGKMNTKEGDSYAAFALPVDAIGNQ</sequence>
<evidence type="ECO:0000256" key="8">
    <source>
        <dbReference type="PROSITE-ProRule" id="PRU00433"/>
    </source>
</evidence>
<keyword evidence="5" id="KW-0732">Signal</keyword>
<protein>
    <submittedName>
        <fullName evidence="10">Pyrroloquinoline quinone-dependent dehydrogenase</fullName>
    </submittedName>
</protein>
<dbReference type="Proteomes" id="UP000290218">
    <property type="component" value="Unassembled WGS sequence"/>
</dbReference>
<evidence type="ECO:0000256" key="3">
    <source>
        <dbReference type="ARBA" id="ARBA00022617"/>
    </source>
</evidence>
<evidence type="ECO:0000256" key="2">
    <source>
        <dbReference type="ARBA" id="ARBA00008156"/>
    </source>
</evidence>
<dbReference type="InterPro" id="IPR036909">
    <property type="entry name" value="Cyt_c-like_dom_sf"/>
</dbReference>
<dbReference type="SMART" id="SM00564">
    <property type="entry name" value="PQQ"/>
    <property type="match status" value="5"/>
</dbReference>